<evidence type="ECO:0000313" key="2">
    <source>
        <dbReference type="EMBL" id="TQF12751.1"/>
    </source>
</evidence>
<dbReference type="RefSeq" id="WP_141645520.1">
    <property type="nucleotide sequence ID" value="NZ_VIFM01000126.1"/>
</dbReference>
<name>A0A540WUQ2_9BACT</name>
<protein>
    <submittedName>
        <fullName evidence="2">HNH endonuclease</fullName>
    </submittedName>
</protein>
<dbReference type="InterPro" id="IPR052892">
    <property type="entry name" value="NA-targeting_endonuclease"/>
</dbReference>
<dbReference type="Proteomes" id="UP000315369">
    <property type="component" value="Unassembled WGS sequence"/>
</dbReference>
<dbReference type="InterPro" id="IPR003615">
    <property type="entry name" value="HNH_nuc"/>
</dbReference>
<dbReference type="EMBL" id="VIFM01000126">
    <property type="protein sequence ID" value="TQF12751.1"/>
    <property type="molecule type" value="Genomic_DNA"/>
</dbReference>
<dbReference type="PANTHER" id="PTHR33877:SF1">
    <property type="entry name" value="TYPE IV METHYL-DIRECTED RESTRICTION ENZYME ECOKMCRA"/>
    <property type="match status" value="1"/>
</dbReference>
<dbReference type="SMART" id="SM00507">
    <property type="entry name" value="HNHc"/>
    <property type="match status" value="1"/>
</dbReference>
<evidence type="ECO:0000313" key="3">
    <source>
        <dbReference type="Proteomes" id="UP000315369"/>
    </source>
</evidence>
<keyword evidence="2" id="KW-0255">Endonuclease</keyword>
<dbReference type="GO" id="GO:0004519">
    <property type="term" value="F:endonuclease activity"/>
    <property type="evidence" value="ECO:0007669"/>
    <property type="project" value="UniProtKB-KW"/>
</dbReference>
<organism evidence="2 3">
    <name type="scientific">Myxococcus llanfairpwllgwyngyllgogerychwyrndrobwllllantysiliogogogochensis</name>
    <dbReference type="NCBI Taxonomy" id="2590453"/>
    <lineage>
        <taxon>Bacteria</taxon>
        <taxon>Pseudomonadati</taxon>
        <taxon>Myxococcota</taxon>
        <taxon>Myxococcia</taxon>
        <taxon>Myxococcales</taxon>
        <taxon>Cystobacterineae</taxon>
        <taxon>Myxococcaceae</taxon>
        <taxon>Myxococcus</taxon>
    </lineage>
</organism>
<keyword evidence="2" id="KW-0540">Nuclease</keyword>
<comment type="caution">
    <text evidence="2">The sequence shown here is derived from an EMBL/GenBank/DDBJ whole genome shotgun (WGS) entry which is preliminary data.</text>
</comment>
<dbReference type="Gene3D" id="1.10.30.50">
    <property type="match status" value="1"/>
</dbReference>
<reference evidence="2 3" key="1">
    <citation type="submission" date="2019-06" db="EMBL/GenBank/DDBJ databases">
        <authorList>
            <person name="Livingstone P."/>
            <person name="Whitworth D."/>
        </authorList>
    </citation>
    <scope>NUCLEOTIDE SEQUENCE [LARGE SCALE GENOMIC DNA]</scope>
    <source>
        <strain evidence="2 3">AM401</strain>
    </source>
</reference>
<gene>
    <name evidence="2" type="ORF">FJV41_27395</name>
</gene>
<accession>A0A540WUQ2</accession>
<feature type="domain" description="HNH nuclease" evidence="1">
    <location>
        <begin position="86"/>
        <end position="140"/>
    </location>
</feature>
<evidence type="ECO:0000259" key="1">
    <source>
        <dbReference type="SMART" id="SM00507"/>
    </source>
</evidence>
<dbReference type="AlphaFoldDB" id="A0A540WUQ2"/>
<proteinExistence type="predicted"/>
<dbReference type="PANTHER" id="PTHR33877">
    <property type="entry name" value="SLL1193 PROTEIN"/>
    <property type="match status" value="1"/>
</dbReference>
<dbReference type="Pfam" id="PF14279">
    <property type="entry name" value="HNH_5"/>
    <property type="match status" value="1"/>
</dbReference>
<dbReference type="OrthoDB" id="9802901at2"/>
<sequence>MSSDPIETLLNEIKTESAVLGISLEHALTEKARELSLRVFLRCLPNDTIKTSRIAEFIAESLGREPSSALIEKVSTEQRGSVLEEAEYLELESSQLGRCALCGVTLTPSARPRVDHIVPVALGGKSNLTNYQLLCHQCNQGKSKLIGWIMGAPFLDEGQSYKLRYCVLTRDSAKCTDDDCTNTSRHSLLEILPIIPVQRGGRWIFDNLRTLCTEHAEAYRKGWKTEALAHFQSRKFGGFNNRWRTT</sequence>
<dbReference type="InterPro" id="IPR029471">
    <property type="entry name" value="HNH_5"/>
</dbReference>
<dbReference type="CDD" id="cd00085">
    <property type="entry name" value="HNHc"/>
    <property type="match status" value="1"/>
</dbReference>
<keyword evidence="3" id="KW-1185">Reference proteome</keyword>
<keyword evidence="2" id="KW-0378">Hydrolase</keyword>